<accession>A0A841JBL0</accession>
<protein>
    <recommendedName>
        <fullName evidence="3">VRR-NUC domain-containing protein</fullName>
    </recommendedName>
</protein>
<dbReference type="InterPro" id="IPR011856">
    <property type="entry name" value="tRNA_endonuc-like_dom_sf"/>
</dbReference>
<name>A0A841JBL0_9SPHI</name>
<organism evidence="1 2">
    <name type="scientific">Mucilaginibacter lappiensis</name>
    <dbReference type="NCBI Taxonomy" id="354630"/>
    <lineage>
        <taxon>Bacteria</taxon>
        <taxon>Pseudomonadati</taxon>
        <taxon>Bacteroidota</taxon>
        <taxon>Sphingobacteriia</taxon>
        <taxon>Sphingobacteriales</taxon>
        <taxon>Sphingobacteriaceae</taxon>
        <taxon>Mucilaginibacter</taxon>
    </lineage>
</organism>
<evidence type="ECO:0008006" key="3">
    <source>
        <dbReference type="Google" id="ProtNLM"/>
    </source>
</evidence>
<dbReference type="GO" id="GO:0003676">
    <property type="term" value="F:nucleic acid binding"/>
    <property type="evidence" value="ECO:0007669"/>
    <property type="project" value="InterPro"/>
</dbReference>
<sequence>MQTEAKIQQDAFTEIRNRLPKTYGCLFHVPNGGIRDAITATFMRGAGVVRGIQDLMFIWACKVYLIEVKTPTGHCSTDQKLIHAVHASHGFKTYLFTTSHDIISFVETVVAGGDIRLFDLFISPFSNAELVDKYKAELRAERIRKLNKAA</sequence>
<evidence type="ECO:0000313" key="1">
    <source>
        <dbReference type="EMBL" id="MBB6126956.1"/>
    </source>
</evidence>
<dbReference type="Proteomes" id="UP000548326">
    <property type="component" value="Unassembled WGS sequence"/>
</dbReference>
<evidence type="ECO:0000313" key="2">
    <source>
        <dbReference type="Proteomes" id="UP000548326"/>
    </source>
</evidence>
<dbReference type="RefSeq" id="WP_183586125.1">
    <property type="nucleotide sequence ID" value="NZ_JACHCA010000003.1"/>
</dbReference>
<comment type="caution">
    <text evidence="1">The sequence shown here is derived from an EMBL/GenBank/DDBJ whole genome shotgun (WGS) entry which is preliminary data.</text>
</comment>
<dbReference type="EMBL" id="JACHCA010000003">
    <property type="protein sequence ID" value="MBB6126956.1"/>
    <property type="molecule type" value="Genomic_DNA"/>
</dbReference>
<gene>
    <name evidence="1" type="ORF">HDF22_001062</name>
</gene>
<proteinExistence type="predicted"/>
<dbReference type="Gene3D" id="3.40.1350.10">
    <property type="match status" value="1"/>
</dbReference>
<dbReference type="AlphaFoldDB" id="A0A841JBL0"/>
<reference evidence="1 2" key="1">
    <citation type="submission" date="2020-08" db="EMBL/GenBank/DDBJ databases">
        <title>Genomic Encyclopedia of Type Strains, Phase IV (KMG-V): Genome sequencing to study the core and pangenomes of soil and plant-associated prokaryotes.</title>
        <authorList>
            <person name="Whitman W."/>
        </authorList>
    </citation>
    <scope>NUCLEOTIDE SEQUENCE [LARGE SCALE GENOMIC DNA]</scope>
    <source>
        <strain evidence="1 2">MP601</strain>
    </source>
</reference>